<evidence type="ECO:0000313" key="4">
    <source>
        <dbReference type="Proteomes" id="UP001500466"/>
    </source>
</evidence>
<gene>
    <name evidence="3" type="ORF">GCM10023205_43980</name>
</gene>
<dbReference type="InterPro" id="IPR000740">
    <property type="entry name" value="GrpE"/>
</dbReference>
<dbReference type="Gene3D" id="2.30.22.10">
    <property type="entry name" value="Head domain of nucleotide exchange factor GrpE"/>
    <property type="match status" value="1"/>
</dbReference>
<feature type="compositionally biased region" description="Pro residues" evidence="2">
    <location>
        <begin position="176"/>
        <end position="186"/>
    </location>
</feature>
<reference evidence="4" key="1">
    <citation type="journal article" date="2019" name="Int. J. Syst. Evol. Microbiol.">
        <title>The Global Catalogue of Microorganisms (GCM) 10K type strain sequencing project: providing services to taxonomists for standard genome sequencing and annotation.</title>
        <authorList>
            <consortium name="The Broad Institute Genomics Platform"/>
            <consortium name="The Broad Institute Genome Sequencing Center for Infectious Disease"/>
            <person name="Wu L."/>
            <person name="Ma J."/>
        </authorList>
    </citation>
    <scope>NUCLEOTIDE SEQUENCE [LARGE SCALE GENOMIC DNA]</scope>
    <source>
        <strain evidence="4">JCM 17986</strain>
    </source>
</reference>
<keyword evidence="4" id="KW-1185">Reference proteome</keyword>
<dbReference type="EMBL" id="BAABHS010000015">
    <property type="protein sequence ID" value="GAA4972881.1"/>
    <property type="molecule type" value="Genomic_DNA"/>
</dbReference>
<evidence type="ECO:0000313" key="3">
    <source>
        <dbReference type="EMBL" id="GAA4972881.1"/>
    </source>
</evidence>
<proteinExistence type="predicted"/>
<dbReference type="InterPro" id="IPR009012">
    <property type="entry name" value="GrpE_head"/>
</dbReference>
<name>A0ABP9HKI4_9ACTN</name>
<feature type="region of interest" description="Disordered" evidence="2">
    <location>
        <begin position="122"/>
        <end position="142"/>
    </location>
</feature>
<accession>A0ABP9HKI4</accession>
<evidence type="ECO:0008006" key="5">
    <source>
        <dbReference type="Google" id="ProtNLM"/>
    </source>
</evidence>
<dbReference type="RefSeq" id="WP_345677314.1">
    <property type="nucleotide sequence ID" value="NZ_BAABHS010000015.1"/>
</dbReference>
<dbReference type="Proteomes" id="UP001500466">
    <property type="component" value="Unassembled WGS sequence"/>
</dbReference>
<comment type="caution">
    <text evidence="3">The sequence shown here is derived from an EMBL/GenBank/DDBJ whole genome shotgun (WGS) entry which is preliminary data.</text>
</comment>
<organism evidence="3 4">
    <name type="scientific">Yinghuangia aomiensis</name>
    <dbReference type="NCBI Taxonomy" id="676205"/>
    <lineage>
        <taxon>Bacteria</taxon>
        <taxon>Bacillati</taxon>
        <taxon>Actinomycetota</taxon>
        <taxon>Actinomycetes</taxon>
        <taxon>Kitasatosporales</taxon>
        <taxon>Streptomycetaceae</taxon>
        <taxon>Yinghuangia</taxon>
    </lineage>
</organism>
<evidence type="ECO:0000256" key="2">
    <source>
        <dbReference type="SAM" id="MobiDB-lite"/>
    </source>
</evidence>
<keyword evidence="1" id="KW-0143">Chaperone</keyword>
<protein>
    <recommendedName>
        <fullName evidence="5">Nucleotide exchange factor GrpE</fullName>
    </recommendedName>
</protein>
<evidence type="ECO:0000256" key="1">
    <source>
        <dbReference type="ARBA" id="ARBA00023186"/>
    </source>
</evidence>
<dbReference type="Pfam" id="PF01025">
    <property type="entry name" value="GrpE"/>
    <property type="match status" value="1"/>
</dbReference>
<sequence length="192" mass="20138">MDGGNDDGEGRPPGDLDGAALRHELAALRGAVEAAARTADKHRRAVERLHDENQVLRRGEADAFFSAARTALIRHHDQLRRQARQAAARGDAGTADLLAGFADDTVDILERVGVEAVHAAPGDSFDSARHQPAAVADTADPDAHDTLAEVRAGGFAVAGNGRVLKKADVVVARVPPETPEPPPAPAPREDTP</sequence>
<feature type="region of interest" description="Disordered" evidence="2">
    <location>
        <begin position="173"/>
        <end position="192"/>
    </location>
</feature>